<keyword evidence="2" id="KW-1185">Reference proteome</keyword>
<evidence type="ECO:0000313" key="2">
    <source>
        <dbReference type="Proteomes" id="UP001463665"/>
    </source>
</evidence>
<organism evidence="1 2">
    <name type="scientific">Chryseobacterium endophyticum</name>
    <dbReference type="NCBI Taxonomy" id="1854762"/>
    <lineage>
        <taxon>Bacteria</taxon>
        <taxon>Pseudomonadati</taxon>
        <taxon>Bacteroidota</taxon>
        <taxon>Flavobacteriia</taxon>
        <taxon>Flavobacteriales</taxon>
        <taxon>Weeksellaceae</taxon>
        <taxon>Chryseobacterium group</taxon>
        <taxon>Chryseobacterium</taxon>
    </lineage>
</organism>
<dbReference type="EMBL" id="CP154834">
    <property type="protein sequence ID" value="XAO76528.1"/>
    <property type="molecule type" value="Genomic_DNA"/>
</dbReference>
<accession>A0AAU6WV66</accession>
<dbReference type="Proteomes" id="UP001463665">
    <property type="component" value="Chromosome"/>
</dbReference>
<dbReference type="AlphaFoldDB" id="A0AAU6WV66"/>
<gene>
    <name evidence="1" type="ORF">AAFP95_16900</name>
</gene>
<protein>
    <submittedName>
        <fullName evidence="1">Uncharacterized protein</fullName>
    </submittedName>
</protein>
<dbReference type="RefSeq" id="WP_345767859.1">
    <property type="nucleotide sequence ID" value="NZ_CP154834.1"/>
</dbReference>
<name>A0AAU6WV66_9FLAO</name>
<reference evidence="1 2" key="1">
    <citation type="submission" date="2024-04" db="EMBL/GenBank/DDBJ databases">
        <title>Genome sequencing and assembly of rice foliar adapted Chryseobacterium endophyticum OsEnb-ALM-A6.</title>
        <authorList>
            <person name="Kumar S."/>
            <person name="Javed M."/>
            <person name="Chouhan V."/>
            <person name="Charishma K."/>
            <person name="Patel A."/>
            <person name="Kumar M."/>
            <person name="Sahu K.P."/>
            <person name="Kumar A."/>
        </authorList>
    </citation>
    <scope>NUCLEOTIDE SEQUENCE [LARGE SCALE GENOMIC DNA]</scope>
    <source>
        <strain evidence="1 2">OsEnb-ALM-A6</strain>
    </source>
</reference>
<proteinExistence type="predicted"/>
<sequence>MKKETGHGKRTSFFCKNDQKLY</sequence>
<evidence type="ECO:0000313" key="1">
    <source>
        <dbReference type="EMBL" id="XAO76528.1"/>
    </source>
</evidence>